<comment type="caution">
    <text evidence="2">The sequence shown here is derived from an EMBL/GenBank/DDBJ whole genome shotgun (WGS) entry which is preliminary data.</text>
</comment>
<reference evidence="2" key="1">
    <citation type="submission" date="2023-01" db="EMBL/GenBank/DDBJ databases">
        <title>Genome assembly of the deep-sea coral Lophelia pertusa.</title>
        <authorList>
            <person name="Herrera S."/>
            <person name="Cordes E."/>
        </authorList>
    </citation>
    <scope>NUCLEOTIDE SEQUENCE</scope>
    <source>
        <strain evidence="2">USNM1676648</strain>
        <tissue evidence="2">Polyp</tissue>
    </source>
</reference>
<feature type="compositionally biased region" description="Polar residues" evidence="1">
    <location>
        <begin position="1"/>
        <end position="23"/>
    </location>
</feature>
<evidence type="ECO:0000313" key="3">
    <source>
        <dbReference type="Proteomes" id="UP001163046"/>
    </source>
</evidence>
<dbReference type="AlphaFoldDB" id="A0A9W9YWS1"/>
<name>A0A9W9YWS1_9CNID</name>
<accession>A0A9W9YWS1</accession>
<dbReference type="OrthoDB" id="10549507at2759"/>
<gene>
    <name evidence="2" type="ORF">OS493_029796</name>
</gene>
<protein>
    <submittedName>
        <fullName evidence="2">Uncharacterized protein</fullName>
    </submittedName>
</protein>
<proteinExistence type="predicted"/>
<evidence type="ECO:0000313" key="2">
    <source>
        <dbReference type="EMBL" id="KAJ7370806.1"/>
    </source>
</evidence>
<organism evidence="2 3">
    <name type="scientific">Desmophyllum pertusum</name>
    <dbReference type="NCBI Taxonomy" id="174260"/>
    <lineage>
        <taxon>Eukaryota</taxon>
        <taxon>Metazoa</taxon>
        <taxon>Cnidaria</taxon>
        <taxon>Anthozoa</taxon>
        <taxon>Hexacorallia</taxon>
        <taxon>Scleractinia</taxon>
        <taxon>Caryophylliina</taxon>
        <taxon>Caryophylliidae</taxon>
        <taxon>Desmophyllum</taxon>
    </lineage>
</organism>
<evidence type="ECO:0000256" key="1">
    <source>
        <dbReference type="SAM" id="MobiDB-lite"/>
    </source>
</evidence>
<sequence length="403" mass="44767">MSSNFASSTSRHSAPNPTDSKFPQGSREYQFFRAAIKWLEGKRRVLPGTFSKYLREAKRAASEENGMMNWSNLFDDRTPRESYKSVLNKVTNLMRDYAFSPEEGICPFPEVACRKVTGLRSRKESADKSIKEGIENVGKIATATASAIQKFQSGDASDIVSGTMEIISSVATFAGAAVGGPVGAAVGAIIGTVCSIIGAVLTANKPKQPSVVEQLANVVHKELVDFNKKLQDQTYNGLIGRVKEQILQLRTMKHGEKLADPNLWTDYVQFMGELSNRFESPLPFKYEDNLTKDPDVADFVTAVVTYCKVYNCLMALLVTAKGKFSDLDGERHFRWYMKMVDLKISSQREDAKGKLAFLSDKKYLTFLGRLPSEGGKLTKIVALCRNSQARGFSRDGYTRFWSS</sequence>
<dbReference type="EMBL" id="MU826856">
    <property type="protein sequence ID" value="KAJ7370806.1"/>
    <property type="molecule type" value="Genomic_DNA"/>
</dbReference>
<feature type="region of interest" description="Disordered" evidence="1">
    <location>
        <begin position="1"/>
        <end position="24"/>
    </location>
</feature>
<dbReference type="Proteomes" id="UP001163046">
    <property type="component" value="Unassembled WGS sequence"/>
</dbReference>
<keyword evidence="3" id="KW-1185">Reference proteome</keyword>